<sequence length="215" mass="25348">MERLLLTIQGRRLDPNLEDRVLWKETKDGIFSVKSLYCALVLRSVVQFPNSIIWSPYVPTKVGFFAWEASWGMVLTLDQLKKWGWTLANRCFLYCAEEKFIDHILIHCTKARVLWELLFTIFGVIWVFSYSVKDTLLGWLGINMGKKHSKVWKATPLCLFWAILKERNRIAFKNEELSIHRLKNSFVGNLWFWTKLIVDERPLPLISFFDWLGSS</sequence>
<protein>
    <recommendedName>
        <fullName evidence="1">Reverse transcriptase zinc-binding domain-containing protein</fullName>
    </recommendedName>
</protein>
<organism evidence="2 3">
    <name type="scientific">Vitis rotundifolia</name>
    <name type="common">Muscadine grape</name>
    <dbReference type="NCBI Taxonomy" id="103349"/>
    <lineage>
        <taxon>Eukaryota</taxon>
        <taxon>Viridiplantae</taxon>
        <taxon>Streptophyta</taxon>
        <taxon>Embryophyta</taxon>
        <taxon>Tracheophyta</taxon>
        <taxon>Spermatophyta</taxon>
        <taxon>Magnoliopsida</taxon>
        <taxon>eudicotyledons</taxon>
        <taxon>Gunneridae</taxon>
        <taxon>Pentapetalae</taxon>
        <taxon>rosids</taxon>
        <taxon>Vitales</taxon>
        <taxon>Vitaceae</taxon>
        <taxon>Viteae</taxon>
        <taxon>Vitis</taxon>
    </lineage>
</organism>
<name>A0AA38ZB08_VITRO</name>
<evidence type="ECO:0000313" key="3">
    <source>
        <dbReference type="Proteomes" id="UP001168098"/>
    </source>
</evidence>
<evidence type="ECO:0000313" key="2">
    <source>
        <dbReference type="EMBL" id="KAJ9685243.1"/>
    </source>
</evidence>
<comment type="caution">
    <text evidence="2">The sequence shown here is derived from an EMBL/GenBank/DDBJ whole genome shotgun (WGS) entry which is preliminary data.</text>
</comment>
<proteinExistence type="predicted"/>
<gene>
    <name evidence="2" type="ORF">PVL29_017320</name>
</gene>
<dbReference type="InterPro" id="IPR026960">
    <property type="entry name" value="RVT-Znf"/>
</dbReference>
<accession>A0AA38ZB08</accession>
<dbReference type="Pfam" id="PF13966">
    <property type="entry name" value="zf-RVT"/>
    <property type="match status" value="1"/>
</dbReference>
<reference evidence="2 3" key="1">
    <citation type="journal article" date="2023" name="BMC Biotechnol.">
        <title>Vitis rotundifolia cv Carlos genome sequencing.</title>
        <authorList>
            <person name="Huff M."/>
            <person name="Hulse-Kemp A."/>
            <person name="Scheffler B."/>
            <person name="Youngblood R."/>
            <person name="Simpson S."/>
            <person name="Babiker E."/>
            <person name="Staton M."/>
        </authorList>
    </citation>
    <scope>NUCLEOTIDE SEQUENCE [LARGE SCALE GENOMIC DNA]</scope>
    <source>
        <tissue evidence="2">Leaf</tissue>
    </source>
</reference>
<evidence type="ECO:0000259" key="1">
    <source>
        <dbReference type="Pfam" id="PF13966"/>
    </source>
</evidence>
<dbReference type="AlphaFoldDB" id="A0AA38ZB08"/>
<feature type="domain" description="Reverse transcriptase zinc-binding" evidence="1">
    <location>
        <begin position="31"/>
        <end position="115"/>
    </location>
</feature>
<keyword evidence="3" id="KW-1185">Reference proteome</keyword>
<dbReference type="EMBL" id="JARBHA010000013">
    <property type="protein sequence ID" value="KAJ9685243.1"/>
    <property type="molecule type" value="Genomic_DNA"/>
</dbReference>
<dbReference type="Proteomes" id="UP001168098">
    <property type="component" value="Unassembled WGS sequence"/>
</dbReference>